<organism evidence="1 2">
    <name type="scientific">Kolteria novifilia</name>
    <dbReference type="NCBI Taxonomy" id="2527975"/>
    <lineage>
        <taxon>Bacteria</taxon>
        <taxon>Pseudomonadati</taxon>
        <taxon>Planctomycetota</taxon>
        <taxon>Planctomycetia</taxon>
        <taxon>Kolteriales</taxon>
        <taxon>Kolteriaceae</taxon>
        <taxon>Kolteria</taxon>
    </lineage>
</organism>
<accession>A0A518B700</accession>
<proteinExistence type="predicted"/>
<evidence type="ECO:0008006" key="3">
    <source>
        <dbReference type="Google" id="ProtNLM"/>
    </source>
</evidence>
<dbReference type="PANTHER" id="PTHR37833">
    <property type="entry name" value="LIPOPROTEIN-RELATED"/>
    <property type="match status" value="1"/>
</dbReference>
<dbReference type="Proteomes" id="UP000317093">
    <property type="component" value="Chromosome"/>
</dbReference>
<evidence type="ECO:0000313" key="2">
    <source>
        <dbReference type="Proteomes" id="UP000317093"/>
    </source>
</evidence>
<dbReference type="InterPro" id="IPR011467">
    <property type="entry name" value="DUF1573"/>
</dbReference>
<sequence length="321" mass="35101">MFSVPILTAALLLPPVAAGMERQFETTEKDFGSVPHGSISSFDFVMKNNSDSRVRVSGVRSSCKCAEPEALTSTADPGDDLVVRVKYNATTFTGPRSMSIYVTFSEPVHETVTLRVKGYSRSDVTITPGSIDFGVVSQGNGATKKATIDYTGGDSNWQIEEILPASHVTVTSRELDRQLGRIRYEVTATLGKNAPAGTLSEIVQIRTNDPKSSLVQLHVDGIVKAPLMASPSELDIPKIVVGQKVKRKVLLRGDKPFTIKWVDGDIEGMNVMCTEGQRKVHILQVEFEPKAEGKFDRTLEVMTDLNSENALPYRIVANVEK</sequence>
<dbReference type="InterPro" id="IPR013783">
    <property type="entry name" value="Ig-like_fold"/>
</dbReference>
<dbReference type="AlphaFoldDB" id="A0A518B700"/>
<name>A0A518B700_9BACT</name>
<gene>
    <name evidence="1" type="ORF">Pan216_36010</name>
</gene>
<evidence type="ECO:0000313" key="1">
    <source>
        <dbReference type="EMBL" id="QDU62731.1"/>
    </source>
</evidence>
<protein>
    <recommendedName>
        <fullName evidence="3">DUF1573 domain-containing protein</fullName>
    </recommendedName>
</protein>
<dbReference type="Gene3D" id="2.60.40.10">
    <property type="entry name" value="Immunoglobulins"/>
    <property type="match status" value="1"/>
</dbReference>
<dbReference type="KEGG" id="knv:Pan216_36010"/>
<dbReference type="PANTHER" id="PTHR37833:SF1">
    <property type="entry name" value="SIGNAL PEPTIDE PROTEIN"/>
    <property type="match status" value="1"/>
</dbReference>
<keyword evidence="2" id="KW-1185">Reference proteome</keyword>
<dbReference type="EMBL" id="CP036279">
    <property type="protein sequence ID" value="QDU62731.1"/>
    <property type="molecule type" value="Genomic_DNA"/>
</dbReference>
<reference evidence="1 2" key="1">
    <citation type="submission" date="2019-02" db="EMBL/GenBank/DDBJ databases">
        <title>Deep-cultivation of Planctomycetes and their phenomic and genomic characterization uncovers novel biology.</title>
        <authorList>
            <person name="Wiegand S."/>
            <person name="Jogler M."/>
            <person name="Boedeker C."/>
            <person name="Pinto D."/>
            <person name="Vollmers J."/>
            <person name="Rivas-Marin E."/>
            <person name="Kohn T."/>
            <person name="Peeters S.H."/>
            <person name="Heuer A."/>
            <person name="Rast P."/>
            <person name="Oberbeckmann S."/>
            <person name="Bunk B."/>
            <person name="Jeske O."/>
            <person name="Meyerdierks A."/>
            <person name="Storesund J.E."/>
            <person name="Kallscheuer N."/>
            <person name="Luecker S."/>
            <person name="Lage O.M."/>
            <person name="Pohl T."/>
            <person name="Merkel B.J."/>
            <person name="Hornburger P."/>
            <person name="Mueller R.-W."/>
            <person name="Bruemmer F."/>
            <person name="Labrenz M."/>
            <person name="Spormann A.M."/>
            <person name="Op den Camp H."/>
            <person name="Overmann J."/>
            <person name="Amann R."/>
            <person name="Jetten M.S.M."/>
            <person name="Mascher T."/>
            <person name="Medema M.H."/>
            <person name="Devos D.P."/>
            <person name="Kaster A.-K."/>
            <person name="Ovreas L."/>
            <person name="Rohde M."/>
            <person name="Galperin M.Y."/>
            <person name="Jogler C."/>
        </authorList>
    </citation>
    <scope>NUCLEOTIDE SEQUENCE [LARGE SCALE GENOMIC DNA]</scope>
    <source>
        <strain evidence="1 2">Pan216</strain>
    </source>
</reference>
<dbReference type="Pfam" id="PF07610">
    <property type="entry name" value="DUF1573"/>
    <property type="match status" value="1"/>
</dbReference>